<dbReference type="RefSeq" id="XP_026666395.1">
    <property type="nucleotide sequence ID" value="XM_026810594.2"/>
</dbReference>
<accession>A0A8B8JCP8</accession>
<evidence type="ECO:0000313" key="2">
    <source>
        <dbReference type="Proteomes" id="UP000228380"/>
    </source>
</evidence>
<feature type="transmembrane region" description="Helical" evidence="1">
    <location>
        <begin position="145"/>
        <end position="164"/>
    </location>
</feature>
<protein>
    <submittedName>
        <fullName evidence="3">Guanylyl cyclase 1 isoform X1</fullName>
    </submittedName>
</protein>
<reference evidence="2" key="1">
    <citation type="journal article" date="2019" name="Nat. Commun.">
        <title>Genome-wide association mapping of date palm fruit traits.</title>
        <authorList>
            <person name="Hazzouri K.M."/>
            <person name="Gros-Balthazard M."/>
            <person name="Flowers J.M."/>
            <person name="Copetti D."/>
            <person name="Lemansour A."/>
            <person name="Lebrun M."/>
            <person name="Masmoudi K."/>
            <person name="Ferrand S."/>
            <person name="Dhar M.I."/>
            <person name="Fresquez Z.A."/>
            <person name="Rosas U."/>
            <person name="Zhang J."/>
            <person name="Talag J."/>
            <person name="Lee S."/>
            <person name="Kudrna D."/>
            <person name="Powell R.F."/>
            <person name="Leitch I.J."/>
            <person name="Krueger R.R."/>
            <person name="Wing R.A."/>
            <person name="Amiri K.M.A."/>
            <person name="Purugganan M.D."/>
        </authorList>
    </citation>
    <scope>NUCLEOTIDE SEQUENCE [LARGE SCALE GENOMIC DNA]</scope>
    <source>
        <strain evidence="2">cv. Khalas</strain>
    </source>
</reference>
<dbReference type="InterPro" id="IPR018616">
    <property type="entry name" value="GUCD1"/>
</dbReference>
<keyword evidence="1" id="KW-0812">Transmembrane</keyword>
<gene>
    <name evidence="3" type="primary">LOC103722646</name>
</gene>
<dbReference type="PANTHER" id="PTHR31400">
    <property type="entry name" value="GUANYLYL CYCLASE DOMAIN CONTAINING PROTEIN 1 GUCD1"/>
    <property type="match status" value="1"/>
</dbReference>
<keyword evidence="1" id="KW-1133">Transmembrane helix</keyword>
<keyword evidence="1" id="KW-0472">Membrane</keyword>
<keyword evidence="2" id="KW-1185">Reference proteome</keyword>
<evidence type="ECO:0000313" key="3">
    <source>
        <dbReference type="RefSeq" id="XP_026666395.1"/>
    </source>
</evidence>
<dbReference type="KEGG" id="pda:103722646"/>
<name>A0A8B8JCP8_PHODC</name>
<dbReference type="Proteomes" id="UP000228380">
    <property type="component" value="Chromosome 3"/>
</dbReference>
<dbReference type="Gene3D" id="3.90.70.10">
    <property type="entry name" value="Cysteine proteinases"/>
    <property type="match status" value="1"/>
</dbReference>
<sequence length="282" mass="31871">MWRLCLIADKLLKMIKGGGQEEGGLFSSKDLIPLNRRSHSVDVPHVRQLFNWDCGLACVLMVLKTLGIDHYNIHDLEKLCCTTSIWTVDLAYLLHKFSVSFSFLTVTLGVNPEFSAESFYREQLQDDVGRVDGLFKKALEAGISIQVYVLHVTACYLVSVMGLFLRCRSISGKDISVLILSGQCIAVALVDKMKLRRTWLKDVHVPEWYGRNSDYMGHYVIICGYDADTDEFEIRDPASSRKSERVPMQFLDEARKSFGTDEDILLVSLNGKDGNKFSRPSS</sequence>
<dbReference type="AlphaFoldDB" id="A0A8B8JCP8"/>
<evidence type="ECO:0000256" key="1">
    <source>
        <dbReference type="SAM" id="Phobius"/>
    </source>
</evidence>
<dbReference type="PANTHER" id="PTHR31400:SF1">
    <property type="entry name" value="PROTEIN GUCD1"/>
    <property type="match status" value="1"/>
</dbReference>
<reference evidence="3" key="2">
    <citation type="submission" date="2025-08" db="UniProtKB">
        <authorList>
            <consortium name="RefSeq"/>
        </authorList>
    </citation>
    <scope>IDENTIFICATION</scope>
    <source>
        <tissue evidence="3">Young leaves</tissue>
    </source>
</reference>
<dbReference type="OrthoDB" id="206796at2759"/>
<organism evidence="2 3">
    <name type="scientific">Phoenix dactylifera</name>
    <name type="common">Date palm</name>
    <dbReference type="NCBI Taxonomy" id="42345"/>
    <lineage>
        <taxon>Eukaryota</taxon>
        <taxon>Viridiplantae</taxon>
        <taxon>Streptophyta</taxon>
        <taxon>Embryophyta</taxon>
        <taxon>Tracheophyta</taxon>
        <taxon>Spermatophyta</taxon>
        <taxon>Magnoliopsida</taxon>
        <taxon>Liliopsida</taxon>
        <taxon>Arecaceae</taxon>
        <taxon>Coryphoideae</taxon>
        <taxon>Phoeniceae</taxon>
        <taxon>Phoenix</taxon>
    </lineage>
</organism>
<dbReference type="Pfam" id="PF09778">
    <property type="entry name" value="Guanylate_cyc_2"/>
    <property type="match status" value="2"/>
</dbReference>
<proteinExistence type="predicted"/>
<dbReference type="GeneID" id="103722646"/>